<dbReference type="Proteomes" id="UP000250831">
    <property type="component" value="Unassembled WGS sequence"/>
</dbReference>
<feature type="domain" description="DUF3347" evidence="3">
    <location>
        <begin position="38"/>
        <end position="126"/>
    </location>
</feature>
<keyword evidence="2" id="KW-0732">Signal</keyword>
<dbReference type="RefSeq" id="WP_108634935.1">
    <property type="nucleotide sequence ID" value="NZ_QCXX01000004.1"/>
</dbReference>
<protein>
    <recommendedName>
        <fullName evidence="3">DUF3347 domain-containing protein</fullName>
    </recommendedName>
</protein>
<dbReference type="InterPro" id="IPR021782">
    <property type="entry name" value="DUF3347"/>
</dbReference>
<evidence type="ECO:0000313" key="5">
    <source>
        <dbReference type="Proteomes" id="UP000250831"/>
    </source>
</evidence>
<evidence type="ECO:0000259" key="3">
    <source>
        <dbReference type="Pfam" id="PF11827"/>
    </source>
</evidence>
<proteinExistence type="predicted"/>
<keyword evidence="1" id="KW-0175">Coiled coil</keyword>
<reference evidence="4 5" key="1">
    <citation type="submission" date="2018-04" db="EMBL/GenBank/DDBJ databases">
        <title>Sphingobacterium sp. M46 Genome.</title>
        <authorList>
            <person name="Cheng J."/>
            <person name="Li Y."/>
        </authorList>
    </citation>
    <scope>NUCLEOTIDE SEQUENCE [LARGE SCALE GENOMIC DNA]</scope>
    <source>
        <strain evidence="4 5">M46</strain>
    </source>
</reference>
<keyword evidence="5" id="KW-1185">Reference proteome</keyword>
<organism evidence="4 5">
    <name type="scientific">Sphingobacterium athyrii</name>
    <dbReference type="NCBI Taxonomy" id="2152717"/>
    <lineage>
        <taxon>Bacteria</taxon>
        <taxon>Pseudomonadati</taxon>
        <taxon>Bacteroidota</taxon>
        <taxon>Sphingobacteriia</taxon>
        <taxon>Sphingobacteriales</taxon>
        <taxon>Sphingobacteriaceae</taxon>
        <taxon>Sphingobacterium</taxon>
    </lineage>
</organism>
<evidence type="ECO:0000256" key="2">
    <source>
        <dbReference type="SAM" id="SignalP"/>
    </source>
</evidence>
<feature type="signal peptide" evidence="2">
    <location>
        <begin position="1"/>
        <end position="26"/>
    </location>
</feature>
<dbReference type="OrthoDB" id="5513217at2"/>
<dbReference type="AlphaFoldDB" id="A0A363NRZ4"/>
<name>A0A363NRZ4_9SPHI</name>
<dbReference type="PROSITE" id="PS51257">
    <property type="entry name" value="PROKAR_LIPOPROTEIN"/>
    <property type="match status" value="1"/>
</dbReference>
<gene>
    <name evidence="4" type="ORF">DCO56_16970</name>
</gene>
<feature type="chain" id="PRO_5016817966" description="DUF3347 domain-containing protein" evidence="2">
    <location>
        <begin position="27"/>
        <end position="180"/>
    </location>
</feature>
<feature type="coiled-coil region" evidence="1">
    <location>
        <begin position="46"/>
        <end position="73"/>
    </location>
</feature>
<dbReference type="EMBL" id="QCXX01000004">
    <property type="protein sequence ID" value="PUV23592.1"/>
    <property type="molecule type" value="Genomic_DNA"/>
</dbReference>
<evidence type="ECO:0000256" key="1">
    <source>
        <dbReference type="SAM" id="Coils"/>
    </source>
</evidence>
<comment type="caution">
    <text evidence="4">The sequence shown here is derived from an EMBL/GenBank/DDBJ whole genome shotgun (WGS) entry which is preliminary data.</text>
</comment>
<sequence>MKSRFKKMYVACVIGFMLVSCQLSQGQDNAQAQRDRLFKAYMEVKKDITDENFAGAKENVVQLEKEVQNFRLKGLQLDDMMRLKKVSQTMKADAAGLKSAQDMKAMKVSFSAITQSLFTIMETMKCTDEAVYLQYCPMEKAYWLSYDKEIENPYAASMRNCGQLVKGMATEDYPEPVACH</sequence>
<evidence type="ECO:0000313" key="4">
    <source>
        <dbReference type="EMBL" id="PUV23592.1"/>
    </source>
</evidence>
<dbReference type="Pfam" id="PF11827">
    <property type="entry name" value="DUF3347"/>
    <property type="match status" value="1"/>
</dbReference>
<accession>A0A363NRZ4</accession>